<name>A0A316YQG4_9BASI</name>
<evidence type="ECO:0000313" key="3">
    <source>
        <dbReference type="Proteomes" id="UP000245768"/>
    </source>
</evidence>
<dbReference type="EMBL" id="KZ819635">
    <property type="protein sequence ID" value="PWN91064.1"/>
    <property type="molecule type" value="Genomic_DNA"/>
</dbReference>
<dbReference type="Proteomes" id="UP000245768">
    <property type="component" value="Unassembled WGS sequence"/>
</dbReference>
<dbReference type="STRING" id="215250.A0A316YQG4"/>
<reference evidence="2 3" key="1">
    <citation type="journal article" date="2018" name="Mol. Biol. Evol.">
        <title>Broad Genomic Sampling Reveals a Smut Pathogenic Ancestry of the Fungal Clade Ustilaginomycotina.</title>
        <authorList>
            <person name="Kijpornyongpan T."/>
            <person name="Mondo S.J."/>
            <person name="Barry K."/>
            <person name="Sandor L."/>
            <person name="Lee J."/>
            <person name="Lipzen A."/>
            <person name="Pangilinan J."/>
            <person name="LaButti K."/>
            <person name="Hainaut M."/>
            <person name="Henrissat B."/>
            <person name="Grigoriev I.V."/>
            <person name="Spatafora J.W."/>
            <person name="Aime M.C."/>
        </authorList>
    </citation>
    <scope>NUCLEOTIDE SEQUENCE [LARGE SCALE GENOMIC DNA]</scope>
    <source>
        <strain evidence="2 3">MCA 4198</strain>
    </source>
</reference>
<dbReference type="RefSeq" id="XP_025378262.1">
    <property type="nucleotide sequence ID" value="XM_025520862.1"/>
</dbReference>
<dbReference type="AlphaFoldDB" id="A0A316YQG4"/>
<dbReference type="GeneID" id="37042778"/>
<evidence type="ECO:0000313" key="2">
    <source>
        <dbReference type="EMBL" id="PWN91064.1"/>
    </source>
</evidence>
<keyword evidence="3" id="KW-1185">Reference proteome</keyword>
<organism evidence="2 3">
    <name type="scientific">Acaromyces ingoldii</name>
    <dbReference type="NCBI Taxonomy" id="215250"/>
    <lineage>
        <taxon>Eukaryota</taxon>
        <taxon>Fungi</taxon>
        <taxon>Dikarya</taxon>
        <taxon>Basidiomycota</taxon>
        <taxon>Ustilaginomycotina</taxon>
        <taxon>Exobasidiomycetes</taxon>
        <taxon>Exobasidiales</taxon>
        <taxon>Cryptobasidiaceae</taxon>
        <taxon>Acaromyces</taxon>
    </lineage>
</organism>
<feature type="region of interest" description="Disordered" evidence="1">
    <location>
        <begin position="58"/>
        <end position="77"/>
    </location>
</feature>
<evidence type="ECO:0000256" key="1">
    <source>
        <dbReference type="SAM" id="MobiDB-lite"/>
    </source>
</evidence>
<sequence>MSDADSLYSFTDTLVDRGDFSTTTLASGQDNLGTLVLHQTNSHGLDVRQLERAGLPSAWHRSDRPATMESSPGFHPPKLTKRLHLRVPRDTQLLHAVRIPHVTSLEALAEVRKQASKTGRLRTIYDSELCELVGRRERTRMHAVVRLLFGTRGIKSSKFFYPPQRVHLPYSQSAAGVPVQWATLILTSPPLTTEPEESCSPADDLAKTLACLRSKTDNELLAQLFKPSDHAEAMLDDVLNALEARGGMWTVAAHRSRPQPRNADPQQRPEFVVQGLFPKSFLNRCARYQRKASRVLPSDIDSDDKTQLITATTAESSAGAEGSGRGYADKDRLEGFRIGMTLEPVNTGSPWEQSGTASMMGVGMAMTGGGFGGC</sequence>
<gene>
    <name evidence="2" type="ORF">FA10DRAFT_264965</name>
</gene>
<dbReference type="OrthoDB" id="3338589at2759"/>
<accession>A0A316YQG4</accession>
<proteinExistence type="predicted"/>
<protein>
    <submittedName>
        <fullName evidence="2">Uncharacterized protein</fullName>
    </submittedName>
</protein>
<dbReference type="InParanoid" id="A0A316YQG4"/>